<dbReference type="GO" id="GO:0046872">
    <property type="term" value="F:metal ion binding"/>
    <property type="evidence" value="ECO:0007669"/>
    <property type="project" value="UniProtKB-KW"/>
</dbReference>
<evidence type="ECO:0000256" key="2">
    <source>
        <dbReference type="ARBA" id="ARBA00022723"/>
    </source>
</evidence>
<evidence type="ECO:0000313" key="7">
    <source>
        <dbReference type="Proteomes" id="UP000825935"/>
    </source>
</evidence>
<dbReference type="InterPro" id="IPR044604">
    <property type="entry name" value="FLZ12/13/14"/>
</dbReference>
<name>A0A8T2TGT7_CERRI</name>
<keyword evidence="2" id="KW-0479">Metal-binding</keyword>
<evidence type="ECO:0000259" key="5">
    <source>
        <dbReference type="PROSITE" id="PS51795"/>
    </source>
</evidence>
<sequence>MIMGAHTAMPNSRTAFQRARLEKPHVPLAPHQVQIGFELGPRNGNSDNSLPNSGSRRSSNPSFLFKQASGKSSAVTPRSVLQELLSPLPQSVPAPATSTLATAAKSHLNQTVHLFEASLKLPINGSPISESSKHEGFNAGQRIGKFIETEPMVIGPREYEPITAPPFLDRNKGFAELVRKPLVFASRNYERINRSSISSSMALKAIKRIAQNGEIVDRKETQDGAEGILWINQSKTEDRGRIKIAEVVHNREHLALRRCKITTCVEDMSIDYKCRSCRRHEGARGNVNLKGCEQRRNIEKTKKSSLFVLSEAAPAIIQGNYREIDDNFIGGGHIMDMVFLRSCFLCKRPLGQGQDAYMYSGDKAFCSEECRYQQIVFDERKEKHPPRVIRSGAPTYPSFMSANVSSTIAVSSAAINIANRHPAMIKMPNFLNPPFPNCNQL</sequence>
<dbReference type="PANTHER" id="PTHR47208:SF1">
    <property type="entry name" value="OS02G0174800 PROTEIN"/>
    <property type="match status" value="1"/>
</dbReference>
<dbReference type="AlphaFoldDB" id="A0A8T2TGT7"/>
<gene>
    <name evidence="6" type="ORF">KP509_12G015400</name>
</gene>
<dbReference type="PANTHER" id="PTHR47208">
    <property type="entry name" value="OS02G0174800 PROTEIN"/>
    <property type="match status" value="1"/>
</dbReference>
<evidence type="ECO:0000313" key="6">
    <source>
        <dbReference type="EMBL" id="KAH7422581.1"/>
    </source>
</evidence>
<evidence type="ECO:0000256" key="1">
    <source>
        <dbReference type="ARBA" id="ARBA00009374"/>
    </source>
</evidence>
<evidence type="ECO:0000256" key="3">
    <source>
        <dbReference type="PROSITE-ProRule" id="PRU01131"/>
    </source>
</evidence>
<organism evidence="6 7">
    <name type="scientific">Ceratopteris richardii</name>
    <name type="common">Triangle waterfern</name>
    <dbReference type="NCBI Taxonomy" id="49495"/>
    <lineage>
        <taxon>Eukaryota</taxon>
        <taxon>Viridiplantae</taxon>
        <taxon>Streptophyta</taxon>
        <taxon>Embryophyta</taxon>
        <taxon>Tracheophyta</taxon>
        <taxon>Polypodiopsida</taxon>
        <taxon>Polypodiidae</taxon>
        <taxon>Polypodiales</taxon>
        <taxon>Pteridineae</taxon>
        <taxon>Pteridaceae</taxon>
        <taxon>Parkerioideae</taxon>
        <taxon>Ceratopteris</taxon>
    </lineage>
</organism>
<dbReference type="OrthoDB" id="1925036at2759"/>
<protein>
    <recommendedName>
        <fullName evidence="5">FLZ-type domain-containing protein</fullName>
    </recommendedName>
</protein>
<feature type="region of interest" description="Disordered" evidence="4">
    <location>
        <begin position="37"/>
        <end position="70"/>
    </location>
</feature>
<feature type="domain" description="FLZ-type" evidence="5">
    <location>
        <begin position="338"/>
        <end position="382"/>
    </location>
</feature>
<feature type="zinc finger region" description="FLZ-type" evidence="3">
    <location>
        <begin position="338"/>
        <end position="382"/>
    </location>
</feature>
<dbReference type="Pfam" id="PF04570">
    <property type="entry name" value="zf-FLZ"/>
    <property type="match status" value="1"/>
</dbReference>
<proteinExistence type="inferred from homology"/>
<dbReference type="PROSITE" id="PS51795">
    <property type="entry name" value="ZF_FLZ"/>
    <property type="match status" value="1"/>
</dbReference>
<dbReference type="Proteomes" id="UP000825935">
    <property type="component" value="Chromosome 12"/>
</dbReference>
<dbReference type="EMBL" id="CM035417">
    <property type="protein sequence ID" value="KAH7422581.1"/>
    <property type="molecule type" value="Genomic_DNA"/>
</dbReference>
<feature type="compositionally biased region" description="Low complexity" evidence="4">
    <location>
        <begin position="48"/>
        <end position="62"/>
    </location>
</feature>
<comment type="caution">
    <text evidence="6">The sequence shown here is derived from an EMBL/GenBank/DDBJ whole genome shotgun (WGS) entry which is preliminary data.</text>
</comment>
<keyword evidence="7" id="KW-1185">Reference proteome</keyword>
<dbReference type="InterPro" id="IPR007650">
    <property type="entry name" value="Zf-FLZ_dom"/>
</dbReference>
<comment type="similarity">
    <text evidence="1">Belongs to the FLZ family.</text>
</comment>
<evidence type="ECO:0000256" key="4">
    <source>
        <dbReference type="SAM" id="MobiDB-lite"/>
    </source>
</evidence>
<reference evidence="6" key="1">
    <citation type="submission" date="2021-08" db="EMBL/GenBank/DDBJ databases">
        <title>WGS assembly of Ceratopteris richardii.</title>
        <authorList>
            <person name="Marchant D.B."/>
            <person name="Chen G."/>
            <person name="Jenkins J."/>
            <person name="Shu S."/>
            <person name="Leebens-Mack J."/>
            <person name="Grimwood J."/>
            <person name="Schmutz J."/>
            <person name="Soltis P."/>
            <person name="Soltis D."/>
            <person name="Chen Z.-H."/>
        </authorList>
    </citation>
    <scope>NUCLEOTIDE SEQUENCE</scope>
    <source>
        <strain evidence="6">Whitten #5841</strain>
        <tissue evidence="6">Leaf</tissue>
    </source>
</reference>
<accession>A0A8T2TGT7</accession>